<reference evidence="3" key="1">
    <citation type="submission" date="2016-01" db="EMBL/GenBank/DDBJ databases">
        <authorList>
            <person name="Mcilroy J.S."/>
            <person name="Karst M S."/>
            <person name="Albertsen M."/>
        </authorList>
    </citation>
    <scope>NUCLEOTIDE SEQUENCE</scope>
    <source>
        <strain evidence="3">Cfx-K</strain>
    </source>
</reference>
<dbReference type="SUPFAM" id="SSF101898">
    <property type="entry name" value="NHL repeat"/>
    <property type="match status" value="1"/>
</dbReference>
<feature type="domain" description="Ig-like" evidence="2">
    <location>
        <begin position="902"/>
        <end position="1035"/>
    </location>
</feature>
<organism evidence="3 4">
    <name type="scientific">Candidatus Promineifilum breve</name>
    <dbReference type="NCBI Taxonomy" id="1806508"/>
    <lineage>
        <taxon>Bacteria</taxon>
        <taxon>Bacillati</taxon>
        <taxon>Chloroflexota</taxon>
        <taxon>Ardenticatenia</taxon>
        <taxon>Candidatus Promineifilales</taxon>
        <taxon>Candidatus Promineifilaceae</taxon>
        <taxon>Candidatus Promineifilum</taxon>
    </lineage>
</organism>
<gene>
    <name evidence="3" type="ORF">CFX0092_B0517</name>
</gene>
<dbReference type="InterPro" id="IPR007110">
    <property type="entry name" value="Ig-like_dom"/>
</dbReference>
<feature type="domain" description="Ig-like" evidence="2">
    <location>
        <begin position="1611"/>
        <end position="1734"/>
    </location>
</feature>
<feature type="domain" description="Ig-like" evidence="2">
    <location>
        <begin position="1169"/>
        <end position="1299"/>
    </location>
</feature>
<dbReference type="Gene3D" id="3.30.420.430">
    <property type="match status" value="1"/>
</dbReference>
<dbReference type="InterPro" id="IPR013783">
    <property type="entry name" value="Ig-like_fold"/>
</dbReference>
<protein>
    <recommendedName>
        <fullName evidence="2">Ig-like domain-containing protein</fullName>
    </recommendedName>
</protein>
<proteinExistence type="predicted"/>
<name>A0A160T6L1_9CHLR</name>
<dbReference type="KEGG" id="pbf:CFX0092_B0517"/>
<sequence length="2201" mass="229423">MTPTPTFPAGRHGAALRLALAVLLAAVLALALGPTPANALPKWIREFVSPTYGPIDMTMGPDGKLILAYVDATIMGEHSGELRFAVRDGSDWTTTTVAPASYCPHLDVIPLSLAYNANANLAAISFFDHCEAIYRVAIGLNPVGDVWVWTLEEPPDLENGDWASAPFGSDIAIDDQGKIHLATIDDFMVYYLWRTEDDGWETTGTPLRRENEWLVQDVSLALGPDGKPYIAWDTDGINYAYPTILNNFIIEHVTSDVSTGLGLSLVMDNSGVPSIAFNNQNMLKYARRTDTDTWEVSIADPGVSCNASQFPSLALDAAGNPHISYHCRADLSHGSVRYASWDGAAWQIEHASPYYLENEWTSLVLDEADVPHILYTHYDDLSYATRTEVPPEAYIDNRPPLNDPLTTATFTFHSNDTAATFECRLDSAAVAACASPHSYSGLADGSHTFQVRARDAAGRVSLNPAEYTWAVDSFAPATTLTSTPPNPSASKSAVFAFSSNEAGATFECKVDSAAFGGCGSPKGYNNLTDGSHTFEVRAKDAAGNVDPTPPSYTWTIDTVVPNTTIDAYPPNPSTSGSATFAFSSNEAGAMFACKLDSGDYADCTSPKSYSGLADGSHTFTVRAGDAAGNLDPSPASYTWIVDTAPETTITTKPSNPSNDPTPDFAFTSSDGGSADGILFHCQTDANGWFPCGGDSITYHNLFDGDHTFYVKAEDTLGNVDPTPATWSWTIDLTAPETTITVKPAAATKSTNATFQFTSEAGATFECKLDSGSFAACTSPQSYTGLSEASHTFQVRAKDAIGNVGSPAGYTWIVDTTPPETTITAHPDALTTSATATFSFTGVGAASFECKLDSGGFVACTSPITYTGLYNGSHTFHVWAIDAAGNYDTSTANYTWTVDTNPPETSITGKPAATTNSTTAEFTFTSVDGAASFECKLDTAAFAVCTSPISYTGLGNGSHTFAVRAKDTAGNYDPSPASYTWSIDTAAPDTTLTQTPPNPSTSSSATLAFSSETGATFECKLDSGSFATCTSPKSYTSLTDGSHTFSARAKDAAGNVDPSPATVTWIVDTTPPQTTIAFTEVLPGSIHFTVNFTEPVDGFAKDDVALSGTAGATTSVVTNLHDRMAFDLAVSGMTGDGTIVLAIAAGAATDAAGNGNTAATLTWTIDSTGPAVTITAAPPDPSDSNAATFTFTSEQGATFECSLDGADFAACTSPKSYTGLNDGNHTFLAWATDAAGNSGDPAGHTWTVDTTPPDTSIDTWIGDVFTVNTITIEFSSNEAGSTFECQLDSGSWTDCTSPITYDNLADGPHTFQVRATDPAGNTDLSPAGDDWTVQTPGPDTSLDSYPPNPSNSPTATFTFSGSGAAAFECSLDDAPFAACASPHEVTGLADGPHFFAVRAVDDQGKADTDYPIHYWLVDATPPTTTIVFTDVLPGSIHFTVNFTEPVNGFANNDVALSGTAGATTASVTNLHDRMAFDLAVSGMTGDGTIVLAIAAGAATDAAGNGNTAATLTWTIDSTGPAVTITAAPPDPSNSNAATFTFTSEQGATFECSLDGADFAACTSPKSYSGLSDGRHTFLAWATDAAGNSGDPAGHSWTVDTTPPETTITGQPPALATSPTAEFRFSSEAGATFECRLDSGEFAACASPKSYNGLSQGPHTFAVQAKDAAGNTDPSPATVTWTVDTTPPNTTIDSGPTGTTGDNDALFAFSSEPGATFHCRLDGGATTTCASPQSYTDLADGPHTFSVYACDVAGNCAATPVTRTWTIDTAGPGATIDAAPGSPSNDNTPTFAFSGNDGAIAFQCRTDSGGYSACVSPITLGPLADGEHTFYVRGIDGAGNLGAPDSHTWTIDTVAPTATITTAPPNSSDSGAATFTFSSSESGATFTCQLDDAPWTPCAGQVTYTGLSQGSHTFRVQATDAAGNVGDSVTYNWIITFPPPDVNLYVSTNAAGVVAGLTYGPEDVLRWNGSVWARWFDGSAAGLAPSGKAQHNIHAIWIPNPAENALVMSFGQNRRHVPGIAQPVDGMDLVWWDGAHFTFWFDGSDVELTDMTQEKIDGLHVLPGNLSPINGGNCLYYLLISTQGPGKVKGHDNAFFKFGGEDVLGFCATSLGANTAGKWHLVLDGSAQGLPKNALTSLSASADGRTLYLTTKGAINVDGATGGQSMIFAYDMTSQTFRGPLFSAPATGLSRPVDGLEVVSLPE</sequence>
<dbReference type="PANTHER" id="PTHR34677">
    <property type="match status" value="1"/>
</dbReference>
<accession>A0A160T6L1</accession>
<dbReference type="Proteomes" id="UP000215027">
    <property type="component" value="Chromosome II"/>
</dbReference>
<feature type="compositionally biased region" description="Polar residues" evidence="1">
    <location>
        <begin position="1331"/>
        <end position="1342"/>
    </location>
</feature>
<evidence type="ECO:0000313" key="3">
    <source>
        <dbReference type="EMBL" id="CUS06051.1"/>
    </source>
</evidence>
<dbReference type="Gene3D" id="2.60.40.10">
    <property type="entry name" value="Immunoglobulins"/>
    <property type="match status" value="11"/>
</dbReference>
<dbReference type="Gene3D" id="2.60.40.1800">
    <property type="match status" value="1"/>
</dbReference>
<dbReference type="EMBL" id="LN890656">
    <property type="protein sequence ID" value="CUS06051.1"/>
    <property type="molecule type" value="Genomic_DNA"/>
</dbReference>
<evidence type="ECO:0000259" key="2">
    <source>
        <dbReference type="PROSITE" id="PS50835"/>
    </source>
</evidence>
<feature type="domain" description="Ig-like" evidence="2">
    <location>
        <begin position="476"/>
        <end position="610"/>
    </location>
</feature>
<feature type="region of interest" description="Disordered" evidence="1">
    <location>
        <begin position="1311"/>
        <end position="1351"/>
    </location>
</feature>
<evidence type="ECO:0000256" key="1">
    <source>
        <dbReference type="SAM" id="MobiDB-lite"/>
    </source>
</evidence>
<dbReference type="PROSITE" id="PS50835">
    <property type="entry name" value="IG_LIKE"/>
    <property type="match status" value="4"/>
</dbReference>
<dbReference type="PANTHER" id="PTHR34677:SF3">
    <property type="entry name" value="BACTERIAL IG-LIKE DOMAIN-CONTAINING PROTEIN"/>
    <property type="match status" value="1"/>
</dbReference>
<keyword evidence="4" id="KW-1185">Reference proteome</keyword>
<evidence type="ECO:0000313" key="4">
    <source>
        <dbReference type="Proteomes" id="UP000215027"/>
    </source>
</evidence>
<dbReference type="RefSeq" id="WP_095045381.1">
    <property type="nucleotide sequence ID" value="NZ_LN890656.1"/>
</dbReference>
<dbReference type="OrthoDB" id="165696at2"/>